<dbReference type="GO" id="GO:0009507">
    <property type="term" value="C:chloroplast"/>
    <property type="evidence" value="ECO:0007669"/>
    <property type="project" value="UniProtKB-SubCell"/>
</dbReference>
<dbReference type="Gene3D" id="3.40.50.300">
    <property type="entry name" value="P-loop containing nucleotide triphosphate hydrolases"/>
    <property type="match status" value="1"/>
</dbReference>
<evidence type="ECO:0000256" key="5">
    <source>
        <dbReference type="ARBA" id="ARBA00012154"/>
    </source>
</evidence>
<evidence type="ECO:0000256" key="3">
    <source>
        <dbReference type="ARBA" id="ARBA00004842"/>
    </source>
</evidence>
<protein>
    <recommendedName>
        <fullName evidence="5">shikimate kinase</fullName>
        <ecNumber evidence="5">2.7.1.71</ecNumber>
    </recommendedName>
</protein>
<evidence type="ECO:0000256" key="4">
    <source>
        <dbReference type="ARBA" id="ARBA00006997"/>
    </source>
</evidence>
<comment type="pathway">
    <text evidence="3">Metabolic intermediate biosynthesis; chorismate biosynthesis; chorismate from D-erythrose 4-phosphate and phosphoenolpyruvate: step 5/7.</text>
</comment>
<dbReference type="InterPro" id="IPR000623">
    <property type="entry name" value="Shikimate_kinase/TSH1"/>
</dbReference>
<sequence length="293" mass="32861">MAAKGSQCLQFSVSIASERTVRKKDYSLQFPWRCREERFPILVYSSLQLRKDSAYRRSVAPKLSCFPQNREASVLESGTCPATFDETVILKNKSEEIETYLDGRCIYLVGMMASGKTTVGEILSKVLGYSFFDSDRLIELSVGGTTVDDIFKLHGESFFRDNETEELQKLSSMQRLVVSTGGGAVIRPINWRHMQKGISVWLDVPLEALARRITSVGTESRPLLHNESGDTYAKTFKHLCTLWEDRSEAYTNASARVSLESIAAKLGYKDVCNVTPTAVAIEALVQIEYLLKK</sequence>
<dbReference type="GO" id="GO:0009073">
    <property type="term" value="P:aromatic amino acid family biosynthetic process"/>
    <property type="evidence" value="ECO:0007669"/>
    <property type="project" value="UniProtKB-KW"/>
</dbReference>
<dbReference type="GO" id="GO:0004765">
    <property type="term" value="F:shikimate kinase activity"/>
    <property type="evidence" value="ECO:0007669"/>
    <property type="project" value="UniProtKB-EC"/>
</dbReference>
<dbReference type="CDD" id="cd00464">
    <property type="entry name" value="SK"/>
    <property type="match status" value="1"/>
</dbReference>
<dbReference type="AlphaFoldDB" id="A0AAD8HT76"/>
<keyword evidence="7" id="KW-0808">Transferase</keyword>
<evidence type="ECO:0000256" key="9">
    <source>
        <dbReference type="ARBA" id="ARBA00022777"/>
    </source>
</evidence>
<comment type="caution">
    <text evidence="13">The sequence shown here is derived from an EMBL/GenBank/DDBJ whole genome shotgun (WGS) entry which is preliminary data.</text>
</comment>
<dbReference type="GO" id="GO:0005829">
    <property type="term" value="C:cytosol"/>
    <property type="evidence" value="ECO:0007669"/>
    <property type="project" value="TreeGrafter"/>
</dbReference>
<dbReference type="Pfam" id="PF01202">
    <property type="entry name" value="SKI"/>
    <property type="match status" value="1"/>
</dbReference>
<evidence type="ECO:0000313" key="14">
    <source>
        <dbReference type="Proteomes" id="UP001237642"/>
    </source>
</evidence>
<dbReference type="InterPro" id="IPR031322">
    <property type="entry name" value="Shikimate/glucono_kinase"/>
</dbReference>
<organism evidence="13 14">
    <name type="scientific">Heracleum sosnowskyi</name>
    <dbReference type="NCBI Taxonomy" id="360622"/>
    <lineage>
        <taxon>Eukaryota</taxon>
        <taxon>Viridiplantae</taxon>
        <taxon>Streptophyta</taxon>
        <taxon>Embryophyta</taxon>
        <taxon>Tracheophyta</taxon>
        <taxon>Spermatophyta</taxon>
        <taxon>Magnoliopsida</taxon>
        <taxon>eudicotyledons</taxon>
        <taxon>Gunneridae</taxon>
        <taxon>Pentapetalae</taxon>
        <taxon>asterids</taxon>
        <taxon>campanulids</taxon>
        <taxon>Apiales</taxon>
        <taxon>Apiaceae</taxon>
        <taxon>Apioideae</taxon>
        <taxon>apioid superclade</taxon>
        <taxon>Tordylieae</taxon>
        <taxon>Tordyliinae</taxon>
        <taxon>Heracleum</taxon>
    </lineage>
</organism>
<reference evidence="13" key="2">
    <citation type="submission" date="2023-05" db="EMBL/GenBank/DDBJ databases">
        <authorList>
            <person name="Schelkunov M.I."/>
        </authorList>
    </citation>
    <scope>NUCLEOTIDE SEQUENCE</scope>
    <source>
        <strain evidence="13">Hsosn_3</strain>
        <tissue evidence="13">Leaf</tissue>
    </source>
</reference>
<evidence type="ECO:0000313" key="13">
    <source>
        <dbReference type="EMBL" id="KAK1371650.1"/>
    </source>
</evidence>
<dbReference type="InterPro" id="IPR023000">
    <property type="entry name" value="Shikimate_kinase_CS"/>
</dbReference>
<dbReference type="GO" id="GO:0005524">
    <property type="term" value="F:ATP binding"/>
    <property type="evidence" value="ECO:0007669"/>
    <property type="project" value="UniProtKB-KW"/>
</dbReference>
<dbReference type="PRINTS" id="PR01100">
    <property type="entry name" value="SHIKIMTKNASE"/>
</dbReference>
<comment type="subcellular location">
    <subcellularLocation>
        <location evidence="2">Plastid</location>
        <location evidence="2">Chloroplast</location>
    </subcellularLocation>
</comment>
<keyword evidence="10" id="KW-0067">ATP-binding</keyword>
<keyword evidence="9 13" id="KW-0418">Kinase</keyword>
<dbReference type="FunFam" id="3.40.50.300:FF:001033">
    <property type="entry name" value="Shikimate kinase 2, chloroplastic"/>
    <property type="match status" value="1"/>
</dbReference>
<evidence type="ECO:0000256" key="11">
    <source>
        <dbReference type="ARBA" id="ARBA00023141"/>
    </source>
</evidence>
<dbReference type="EC" id="2.7.1.71" evidence="5"/>
<evidence type="ECO:0000256" key="7">
    <source>
        <dbReference type="ARBA" id="ARBA00022679"/>
    </source>
</evidence>
<dbReference type="PANTHER" id="PTHR21087">
    <property type="entry name" value="SHIKIMATE KINASE"/>
    <property type="match status" value="1"/>
</dbReference>
<comment type="similarity">
    <text evidence="4">Belongs to the shikimate kinase family.</text>
</comment>
<proteinExistence type="inferred from homology"/>
<dbReference type="EMBL" id="JAUIZM010000008">
    <property type="protein sequence ID" value="KAK1371650.1"/>
    <property type="molecule type" value="Genomic_DNA"/>
</dbReference>
<evidence type="ECO:0000256" key="8">
    <source>
        <dbReference type="ARBA" id="ARBA00022741"/>
    </source>
</evidence>
<name>A0AAD8HT76_9APIA</name>
<reference evidence="13" key="1">
    <citation type="submission" date="2023-02" db="EMBL/GenBank/DDBJ databases">
        <title>Genome of toxic invasive species Heracleum sosnowskyi carries increased number of genes despite the absence of recent whole-genome duplications.</title>
        <authorList>
            <person name="Schelkunov M."/>
            <person name="Shtratnikova V."/>
            <person name="Makarenko M."/>
            <person name="Klepikova A."/>
            <person name="Omelchenko D."/>
            <person name="Novikova G."/>
            <person name="Obukhova E."/>
            <person name="Bogdanov V."/>
            <person name="Penin A."/>
            <person name="Logacheva M."/>
        </authorList>
    </citation>
    <scope>NUCLEOTIDE SEQUENCE</scope>
    <source>
        <strain evidence="13">Hsosn_3</strain>
        <tissue evidence="13">Leaf</tissue>
    </source>
</reference>
<dbReference type="InterPro" id="IPR027417">
    <property type="entry name" value="P-loop_NTPase"/>
</dbReference>
<dbReference type="PANTHER" id="PTHR21087:SF16">
    <property type="entry name" value="SHIKIMATE KINASE 1, CHLOROPLASTIC"/>
    <property type="match status" value="1"/>
</dbReference>
<dbReference type="HAMAP" id="MF_00109">
    <property type="entry name" value="Shikimate_kinase"/>
    <property type="match status" value="1"/>
</dbReference>
<keyword evidence="11" id="KW-0057">Aromatic amino acid biosynthesis</keyword>
<keyword evidence="8" id="KW-0547">Nucleotide-binding</keyword>
<evidence type="ECO:0000256" key="6">
    <source>
        <dbReference type="ARBA" id="ARBA00022605"/>
    </source>
</evidence>
<accession>A0AAD8HT76</accession>
<comment type="function">
    <text evidence="1">Catalyzes the specific phosphorylation of the 3-hydroxyl group of shikimic acid using ATP as a cosubstrate.</text>
</comment>
<comment type="catalytic activity">
    <reaction evidence="12">
        <text>shikimate + ATP = 3-phosphoshikimate + ADP + H(+)</text>
        <dbReference type="Rhea" id="RHEA:13121"/>
        <dbReference type="ChEBI" id="CHEBI:15378"/>
        <dbReference type="ChEBI" id="CHEBI:30616"/>
        <dbReference type="ChEBI" id="CHEBI:36208"/>
        <dbReference type="ChEBI" id="CHEBI:145989"/>
        <dbReference type="ChEBI" id="CHEBI:456216"/>
        <dbReference type="EC" id="2.7.1.71"/>
    </reaction>
</comment>
<dbReference type="GO" id="GO:0008652">
    <property type="term" value="P:amino acid biosynthetic process"/>
    <property type="evidence" value="ECO:0007669"/>
    <property type="project" value="UniProtKB-KW"/>
</dbReference>
<dbReference type="Proteomes" id="UP001237642">
    <property type="component" value="Unassembled WGS sequence"/>
</dbReference>
<evidence type="ECO:0000256" key="10">
    <source>
        <dbReference type="ARBA" id="ARBA00022840"/>
    </source>
</evidence>
<dbReference type="PROSITE" id="PS01128">
    <property type="entry name" value="SHIKIMATE_KINASE"/>
    <property type="match status" value="1"/>
</dbReference>
<evidence type="ECO:0000256" key="1">
    <source>
        <dbReference type="ARBA" id="ARBA00002641"/>
    </source>
</evidence>
<dbReference type="SUPFAM" id="SSF52540">
    <property type="entry name" value="P-loop containing nucleoside triphosphate hydrolases"/>
    <property type="match status" value="1"/>
</dbReference>
<keyword evidence="14" id="KW-1185">Reference proteome</keyword>
<gene>
    <name evidence="13" type="ORF">POM88_037742</name>
</gene>
<evidence type="ECO:0000256" key="12">
    <source>
        <dbReference type="ARBA" id="ARBA00048567"/>
    </source>
</evidence>
<evidence type="ECO:0000256" key="2">
    <source>
        <dbReference type="ARBA" id="ARBA00004229"/>
    </source>
</evidence>
<keyword evidence="6" id="KW-0028">Amino-acid biosynthesis</keyword>